<dbReference type="InterPro" id="IPR021942">
    <property type="entry name" value="DUF3557"/>
</dbReference>
<name>A0A2G5VHA1_9PELO</name>
<comment type="caution">
    <text evidence="1">The sequence shown here is derived from an EMBL/GenBank/DDBJ whole genome shotgun (WGS) entry which is preliminary data.</text>
</comment>
<sequence length="346" mass="40146">MDLNGLSYDSLKTVLKHMNANSRFYITRRLPSIRLAEKATPLHIQRLLFTENSISVDGMVYTAKLFETLPSEASKEVHESIDEHGYIVDPNSVLYPGDVRMEHWKTSEAMQSRPQRDVQNLRLQLHVCPTDTIYEIPFTSKKYEVIKMLSDMFFGNRQVAWKVYLLIPPAGILRWPLEGIKPNVHMISIERPFLMDALPLIVNPSTLPMDMIRWYSLPSFEDLNHPTVTAAKELIFGEVYSREHLLQIRHPKVSVMRGVPAADLSAWVDQWMEERRPIGVHYSIRYVREPREQLEVISSRPEVFKKSEKCVKLAMGTTTTLVISYVEVRARNTVWYLDMKVCQRDA</sequence>
<dbReference type="EMBL" id="PDUG01000001">
    <property type="protein sequence ID" value="PIC51133.1"/>
    <property type="molecule type" value="Genomic_DNA"/>
</dbReference>
<dbReference type="Proteomes" id="UP000230233">
    <property type="component" value="Chromosome I"/>
</dbReference>
<evidence type="ECO:0000313" key="1">
    <source>
        <dbReference type="EMBL" id="PIC51133.1"/>
    </source>
</evidence>
<dbReference type="OrthoDB" id="5910972at2759"/>
<accession>A0A2G5VHA1</accession>
<keyword evidence="2" id="KW-1185">Reference proteome</keyword>
<organism evidence="1 2">
    <name type="scientific">Caenorhabditis nigoni</name>
    <dbReference type="NCBI Taxonomy" id="1611254"/>
    <lineage>
        <taxon>Eukaryota</taxon>
        <taxon>Metazoa</taxon>
        <taxon>Ecdysozoa</taxon>
        <taxon>Nematoda</taxon>
        <taxon>Chromadorea</taxon>
        <taxon>Rhabditida</taxon>
        <taxon>Rhabditina</taxon>
        <taxon>Rhabditomorpha</taxon>
        <taxon>Rhabditoidea</taxon>
        <taxon>Rhabditidae</taxon>
        <taxon>Peloderinae</taxon>
        <taxon>Caenorhabditis</taxon>
    </lineage>
</organism>
<reference evidence="2" key="1">
    <citation type="submission" date="2017-10" db="EMBL/GenBank/DDBJ databases">
        <title>Rapid genome shrinkage in a self-fertile nematode reveals novel sperm competition proteins.</title>
        <authorList>
            <person name="Yin D."/>
            <person name="Schwarz E.M."/>
            <person name="Thomas C.G."/>
            <person name="Felde R.L."/>
            <person name="Korf I.F."/>
            <person name="Cutter A.D."/>
            <person name="Schartner C.M."/>
            <person name="Ralston E.J."/>
            <person name="Meyer B.J."/>
            <person name="Haag E.S."/>
        </authorList>
    </citation>
    <scope>NUCLEOTIDE SEQUENCE [LARGE SCALE GENOMIC DNA]</scope>
    <source>
        <strain evidence="2">JU1422</strain>
    </source>
</reference>
<evidence type="ECO:0008006" key="3">
    <source>
        <dbReference type="Google" id="ProtNLM"/>
    </source>
</evidence>
<dbReference type="PANTHER" id="PTHR31379:SF1">
    <property type="entry name" value="F-BOX C PROTEIN-RELATED"/>
    <property type="match status" value="1"/>
</dbReference>
<evidence type="ECO:0000313" key="2">
    <source>
        <dbReference type="Proteomes" id="UP000230233"/>
    </source>
</evidence>
<dbReference type="PANTHER" id="PTHR31379">
    <property type="entry name" value="F-BOX C PROTEIN-RELATED-RELATED"/>
    <property type="match status" value="1"/>
</dbReference>
<dbReference type="Pfam" id="PF12078">
    <property type="entry name" value="DUF3557"/>
    <property type="match status" value="1"/>
</dbReference>
<gene>
    <name evidence="1" type="primary">Cnig_chr_I.g177</name>
    <name evidence="1" type="ORF">B9Z55_000177</name>
</gene>
<dbReference type="AlphaFoldDB" id="A0A2G5VHA1"/>
<proteinExistence type="predicted"/>
<protein>
    <recommendedName>
        <fullName evidence="3">F-box associated domain-containing protein</fullName>
    </recommendedName>
</protein>